<dbReference type="RefSeq" id="XP_033390104.1">
    <property type="nucleotide sequence ID" value="XM_033523043.1"/>
</dbReference>
<feature type="region of interest" description="Disordered" evidence="1">
    <location>
        <begin position="145"/>
        <end position="209"/>
    </location>
</feature>
<proteinExistence type="predicted"/>
<dbReference type="AlphaFoldDB" id="A0A6A5Y878"/>
<dbReference type="EMBL" id="ML978066">
    <property type="protein sequence ID" value="KAF2021765.1"/>
    <property type="molecule type" value="Genomic_DNA"/>
</dbReference>
<sequence length="443" mass="49350">PDRPHSTPENSQRKVFQCIVDETALIGGVKKSTRDGIRKWVSQGAIRLYVPLHTLKQLERLKQGNDRSSADAREAIKWLDDITSLPAVVASGSVQLEGVDEQFVSWEEVEPFLLPETLLSLENSGSEITYEDDLEESFTHLDISDETSMSSSHSLEDPPKTPQSTTSMFSNEDTKKEVENHFHPNSAALMVGSPDRTARNSVEIPGDDRMRGSKYVVPDYLKSLFNHILWRIHREKNPDAALESFILLTNDDAKQSIAHKFGIRVKRLEQMRDAIVHEDRECRNRMAYLKMDPRRSRPTNIDANVPSARPKSGPSDVEDDSDEDEVLFKRAPRGPQAPQAQQPRAPESLDSSGFNQSSQQPAGRGRGRNARGGNTSRGRGSFPRGRGNAAARGTYAPPAVQMRTAAAARTIDPNQPIDPNSFSRPNIRGASVRGNTRKLWEPN</sequence>
<feature type="compositionally biased region" description="Acidic residues" evidence="1">
    <location>
        <begin position="316"/>
        <end position="325"/>
    </location>
</feature>
<reference evidence="2" key="1">
    <citation type="journal article" date="2020" name="Stud. Mycol.">
        <title>101 Dothideomycetes genomes: a test case for predicting lifestyles and emergence of pathogens.</title>
        <authorList>
            <person name="Haridas S."/>
            <person name="Albert R."/>
            <person name="Binder M."/>
            <person name="Bloem J."/>
            <person name="Labutti K."/>
            <person name="Salamov A."/>
            <person name="Andreopoulos B."/>
            <person name="Baker S."/>
            <person name="Barry K."/>
            <person name="Bills G."/>
            <person name="Bluhm B."/>
            <person name="Cannon C."/>
            <person name="Castanera R."/>
            <person name="Culley D."/>
            <person name="Daum C."/>
            <person name="Ezra D."/>
            <person name="Gonzalez J."/>
            <person name="Henrissat B."/>
            <person name="Kuo A."/>
            <person name="Liang C."/>
            <person name="Lipzen A."/>
            <person name="Lutzoni F."/>
            <person name="Magnuson J."/>
            <person name="Mondo S."/>
            <person name="Nolan M."/>
            <person name="Ohm R."/>
            <person name="Pangilinan J."/>
            <person name="Park H.-J."/>
            <person name="Ramirez L."/>
            <person name="Alfaro M."/>
            <person name="Sun H."/>
            <person name="Tritt A."/>
            <person name="Yoshinaga Y."/>
            <person name="Zwiers L.-H."/>
            <person name="Turgeon B."/>
            <person name="Goodwin S."/>
            <person name="Spatafora J."/>
            <person name="Crous P."/>
            <person name="Grigoriev I."/>
        </authorList>
    </citation>
    <scope>NUCLEOTIDE SEQUENCE</scope>
    <source>
        <strain evidence="2">CBS 175.79</strain>
    </source>
</reference>
<organism evidence="2 3">
    <name type="scientific">Aaosphaeria arxii CBS 175.79</name>
    <dbReference type="NCBI Taxonomy" id="1450172"/>
    <lineage>
        <taxon>Eukaryota</taxon>
        <taxon>Fungi</taxon>
        <taxon>Dikarya</taxon>
        <taxon>Ascomycota</taxon>
        <taxon>Pezizomycotina</taxon>
        <taxon>Dothideomycetes</taxon>
        <taxon>Pleosporomycetidae</taxon>
        <taxon>Pleosporales</taxon>
        <taxon>Pleosporales incertae sedis</taxon>
        <taxon>Aaosphaeria</taxon>
    </lineage>
</organism>
<evidence type="ECO:0000313" key="2">
    <source>
        <dbReference type="EMBL" id="KAF2021765.1"/>
    </source>
</evidence>
<feature type="compositionally biased region" description="Basic and acidic residues" evidence="1">
    <location>
        <begin position="172"/>
        <end position="182"/>
    </location>
</feature>
<feature type="compositionally biased region" description="Polar residues" evidence="1">
    <location>
        <begin position="349"/>
        <end position="361"/>
    </location>
</feature>
<dbReference type="Proteomes" id="UP000799778">
    <property type="component" value="Unassembled WGS sequence"/>
</dbReference>
<name>A0A6A5Y878_9PLEO</name>
<evidence type="ECO:0008006" key="4">
    <source>
        <dbReference type="Google" id="ProtNLM"/>
    </source>
</evidence>
<feature type="non-terminal residue" evidence="2">
    <location>
        <position position="443"/>
    </location>
</feature>
<protein>
    <recommendedName>
        <fullName evidence="4">PIN domain-containing protein</fullName>
    </recommendedName>
</protein>
<accession>A0A6A5Y878</accession>
<keyword evidence="3" id="KW-1185">Reference proteome</keyword>
<gene>
    <name evidence="2" type="ORF">BU24DRAFT_332039</name>
</gene>
<feature type="compositionally biased region" description="Polar residues" evidence="1">
    <location>
        <begin position="162"/>
        <end position="171"/>
    </location>
</feature>
<dbReference type="GeneID" id="54280440"/>
<feature type="compositionally biased region" description="Low complexity" evidence="1">
    <location>
        <begin position="371"/>
        <end position="387"/>
    </location>
</feature>
<evidence type="ECO:0000313" key="3">
    <source>
        <dbReference type="Proteomes" id="UP000799778"/>
    </source>
</evidence>
<feature type="non-terminal residue" evidence="2">
    <location>
        <position position="1"/>
    </location>
</feature>
<feature type="compositionally biased region" description="Low complexity" evidence="1">
    <location>
        <begin position="333"/>
        <end position="346"/>
    </location>
</feature>
<evidence type="ECO:0000256" key="1">
    <source>
        <dbReference type="SAM" id="MobiDB-lite"/>
    </source>
</evidence>
<dbReference type="OrthoDB" id="5361617at2759"/>
<dbReference type="Gene3D" id="3.40.50.1010">
    <property type="entry name" value="5'-nuclease"/>
    <property type="match status" value="1"/>
</dbReference>
<feature type="region of interest" description="Disordered" evidence="1">
    <location>
        <begin position="287"/>
        <end position="443"/>
    </location>
</feature>